<evidence type="ECO:0000313" key="2">
    <source>
        <dbReference type="Proteomes" id="UP000054725"/>
    </source>
</evidence>
<dbReference type="RefSeq" id="WP_058505829.1">
    <property type="nucleotide sequence ID" value="NZ_CAAAIF010000003.1"/>
</dbReference>
<evidence type="ECO:0000313" key="1">
    <source>
        <dbReference type="EMBL" id="KTD33218.1"/>
    </source>
</evidence>
<dbReference type="AlphaFoldDB" id="A0A0W0WLK9"/>
<dbReference type="EMBL" id="LNYO01000024">
    <property type="protein sequence ID" value="KTD33218.1"/>
    <property type="molecule type" value="Genomic_DNA"/>
</dbReference>
<accession>A0A0W0WLK9</accession>
<dbReference type="OrthoDB" id="5654426at2"/>
<reference evidence="1 2" key="1">
    <citation type="submission" date="2015-11" db="EMBL/GenBank/DDBJ databases">
        <title>Genomic analysis of 38 Legionella species identifies large and diverse effector repertoires.</title>
        <authorList>
            <person name="Burstein D."/>
            <person name="Amaro F."/>
            <person name="Zusman T."/>
            <person name="Lifshitz Z."/>
            <person name="Cohen O."/>
            <person name="Gilbert J.A."/>
            <person name="Pupko T."/>
            <person name="Shuman H.A."/>
            <person name="Segal G."/>
        </authorList>
    </citation>
    <scope>NUCLEOTIDE SEQUENCE [LARGE SCALE GENOMIC DNA]</scope>
    <source>
        <strain evidence="1 2">ATCC 49506</strain>
    </source>
</reference>
<gene>
    <name evidence="1" type="primary">recN_2</name>
    <name evidence="1" type="ORF">Lnau_2866</name>
</gene>
<dbReference type="Proteomes" id="UP000054725">
    <property type="component" value="Unassembled WGS sequence"/>
</dbReference>
<organism evidence="1 2">
    <name type="scientific">Legionella nautarum</name>
    <dbReference type="NCBI Taxonomy" id="45070"/>
    <lineage>
        <taxon>Bacteria</taxon>
        <taxon>Pseudomonadati</taxon>
        <taxon>Pseudomonadota</taxon>
        <taxon>Gammaproteobacteria</taxon>
        <taxon>Legionellales</taxon>
        <taxon>Legionellaceae</taxon>
        <taxon>Legionella</taxon>
    </lineage>
</organism>
<sequence length="518" mass="59551">MWYQKVLEELVPKIEKKQQKQAKEFLAIFFKGLQECSGEPIPPLVLFGLIDKMYKKYGSQEEESVDLTSFARDLTGLSLILMKAAFDLALFNEDFSYIKQSKIRQPVLGFNISKAKRQSKVLKSRPDDDWGDEELPDTIEDVSGFFPKLEFLEIKTLQAWDYDLTVDFDHLLSILIANHSVVDPEIFTHCKQSATGVSEDFDEFICKLRLLFLVRDYIKKGDLGMLQRLLHPDSFKDATLQLLTSLCQETLKPEIISNSFRSEKSKQHFLKLSEENLKKRDDLFVLNIVNKHLNNRKTRNELAQLALEHGQPKIAEYLNHEIEELVEASNDLNGDSPQQESKENEAQALSAIQIEQLLKNRIKSPTIEAFHAWENSNSELLTQIAKLLPFEQFSSINWTSITVEHLCELLEISTPRLLLINLVDTLINNIETKNGGRWTSGIDSEKVKTLKAIKTEIEAEKVFSIEDSVLQTTYLRAIEAVCHIKRNPWHFWATPNSVTEFKQLLEDNNLDLGIRTNP</sequence>
<comment type="caution">
    <text evidence="1">The sequence shown here is derived from an EMBL/GenBank/DDBJ whole genome shotgun (WGS) entry which is preliminary data.</text>
</comment>
<keyword evidence="2" id="KW-1185">Reference proteome</keyword>
<proteinExistence type="predicted"/>
<name>A0A0W0WLK9_9GAMM</name>
<dbReference type="PATRIC" id="fig|45070.6.peg.3021"/>
<protein>
    <submittedName>
        <fullName evidence="1">DNA repair protein</fullName>
    </submittedName>
</protein>
<dbReference type="STRING" id="45070.Lnau_2866"/>